<feature type="transmembrane region" description="Helical" evidence="1">
    <location>
        <begin position="190"/>
        <end position="209"/>
    </location>
</feature>
<feature type="transmembrane region" description="Helical" evidence="1">
    <location>
        <begin position="346"/>
        <end position="369"/>
    </location>
</feature>
<dbReference type="EMBL" id="CAFBNH010000010">
    <property type="protein sequence ID" value="CAB4953871.1"/>
    <property type="molecule type" value="Genomic_DNA"/>
</dbReference>
<evidence type="ECO:0000313" key="5">
    <source>
        <dbReference type="EMBL" id="CAB4786001.1"/>
    </source>
</evidence>
<protein>
    <submittedName>
        <fullName evidence="6">Unannotated protein</fullName>
    </submittedName>
</protein>
<evidence type="ECO:0000313" key="4">
    <source>
        <dbReference type="EMBL" id="CAB4725260.1"/>
    </source>
</evidence>
<evidence type="ECO:0000313" key="8">
    <source>
        <dbReference type="EMBL" id="CAB4953871.1"/>
    </source>
</evidence>
<keyword evidence="1" id="KW-0812">Transmembrane</keyword>
<evidence type="ECO:0000256" key="1">
    <source>
        <dbReference type="SAM" id="Phobius"/>
    </source>
</evidence>
<feature type="transmembrane region" description="Helical" evidence="1">
    <location>
        <begin position="151"/>
        <end position="178"/>
    </location>
</feature>
<dbReference type="EMBL" id="CAEZYM010000007">
    <property type="protein sequence ID" value="CAB4725260.1"/>
    <property type="molecule type" value="Genomic_DNA"/>
</dbReference>
<dbReference type="EMBL" id="CAEZZW010000007">
    <property type="protein sequence ID" value="CAB4786001.1"/>
    <property type="molecule type" value="Genomic_DNA"/>
</dbReference>
<keyword evidence="1" id="KW-0472">Membrane</keyword>
<evidence type="ECO:0000313" key="7">
    <source>
        <dbReference type="EMBL" id="CAB4864731.1"/>
    </source>
</evidence>
<organism evidence="6">
    <name type="scientific">freshwater metagenome</name>
    <dbReference type="NCBI Taxonomy" id="449393"/>
    <lineage>
        <taxon>unclassified sequences</taxon>
        <taxon>metagenomes</taxon>
        <taxon>ecological metagenomes</taxon>
    </lineage>
</organism>
<feature type="transmembrane region" description="Helical" evidence="1">
    <location>
        <begin position="376"/>
        <end position="394"/>
    </location>
</feature>
<dbReference type="EMBL" id="CAESAE010000002">
    <property type="protein sequence ID" value="CAB4332520.1"/>
    <property type="molecule type" value="Genomic_DNA"/>
</dbReference>
<dbReference type="EMBL" id="CAFBOC010000022">
    <property type="protein sequence ID" value="CAB4985933.1"/>
    <property type="molecule type" value="Genomic_DNA"/>
</dbReference>
<keyword evidence="1" id="KW-1133">Transmembrane helix</keyword>
<gene>
    <name evidence="3" type="ORF">UFOPK2510_00625</name>
    <name evidence="4" type="ORF">UFOPK2718_00837</name>
    <name evidence="5" type="ORF">UFOPK2936_01292</name>
    <name evidence="6" type="ORF">UFOPK3174_01487</name>
    <name evidence="7" type="ORF">UFOPK3328_00694</name>
    <name evidence="8" type="ORF">UFOPK3779_01408</name>
    <name evidence="9" type="ORF">UFOPK3913_01467</name>
    <name evidence="2" type="ORF">UFOPK4107_00321</name>
    <name evidence="10" type="ORF">UFOPK4403_00511</name>
</gene>
<evidence type="ECO:0000313" key="3">
    <source>
        <dbReference type="EMBL" id="CAB4690115.1"/>
    </source>
</evidence>
<dbReference type="AlphaFoldDB" id="A0A6J7AKN2"/>
<feature type="transmembrane region" description="Helical" evidence="1">
    <location>
        <begin position="12"/>
        <end position="33"/>
    </location>
</feature>
<dbReference type="EMBL" id="CAFBLD010000004">
    <property type="protein sequence ID" value="CAB4864731.1"/>
    <property type="molecule type" value="Genomic_DNA"/>
</dbReference>
<proteinExistence type="predicted"/>
<dbReference type="EMBL" id="CAEZXO010000003">
    <property type="protein sequence ID" value="CAB4690115.1"/>
    <property type="molecule type" value="Genomic_DNA"/>
</dbReference>
<evidence type="ECO:0000313" key="10">
    <source>
        <dbReference type="EMBL" id="CAB5071022.1"/>
    </source>
</evidence>
<sequence>MKNVLLKSTRKASLVRNGVVTICWWIVFFPGFYSADSFAVLNMARNGNLSDDYSAPWAIFVNIFSVHGRFPGIVTLIFGAILALSVTNFVFEMMSEQTSAIASFLICFTPLVGAMGITLWHDIPMTSGFFMITTFLIRSAKSLESPKRNTVLYIFPGALLITFRLNGIPTLVVVGVLLSFVPFMKHVRKYLLLSVVVALVFSFTTSQFVKPSSITSLPVGWMAQDISCYASTPQGQGFVERVIPGIGTTETWQSASWCGWFSTAKLTYVEMLKSPAKLVVGWSKLAVEDPGFILRTHIKRHKYLVPIPIYGLPHPPFLQSNIESQNQGVEWTFPALASKARNLVRIWNYASSLFAYSGMWLLFLFIFWLKSQRRDVFLIALFASVLTLSLFIVAEISDGRYALFTLISGQVLAVGLIIDWLLKGTSRR</sequence>
<accession>A0A6J7AKN2</accession>
<name>A0A6J7AKN2_9ZZZZ</name>
<evidence type="ECO:0000313" key="6">
    <source>
        <dbReference type="EMBL" id="CAB4833501.1"/>
    </source>
</evidence>
<reference evidence="6" key="1">
    <citation type="submission" date="2020-05" db="EMBL/GenBank/DDBJ databases">
        <authorList>
            <person name="Chiriac C."/>
            <person name="Salcher M."/>
            <person name="Ghai R."/>
            <person name="Kavagutti S V."/>
        </authorList>
    </citation>
    <scope>NUCLEOTIDE SEQUENCE</scope>
</reference>
<dbReference type="EMBL" id="CAFBQX010000002">
    <property type="protein sequence ID" value="CAB5071022.1"/>
    <property type="molecule type" value="Genomic_DNA"/>
</dbReference>
<feature type="transmembrane region" description="Helical" evidence="1">
    <location>
        <begin position="100"/>
        <end position="121"/>
    </location>
</feature>
<evidence type="ECO:0000313" key="2">
    <source>
        <dbReference type="EMBL" id="CAB4332520.1"/>
    </source>
</evidence>
<feature type="transmembrane region" description="Helical" evidence="1">
    <location>
        <begin position="70"/>
        <end position="91"/>
    </location>
</feature>
<feature type="transmembrane region" description="Helical" evidence="1">
    <location>
        <begin position="400"/>
        <end position="422"/>
    </location>
</feature>
<dbReference type="EMBL" id="CAFABH010000044">
    <property type="protein sequence ID" value="CAB4833501.1"/>
    <property type="molecule type" value="Genomic_DNA"/>
</dbReference>
<evidence type="ECO:0000313" key="9">
    <source>
        <dbReference type="EMBL" id="CAB4985933.1"/>
    </source>
</evidence>